<dbReference type="AlphaFoldDB" id="A0A426YPM0"/>
<dbReference type="EMBL" id="AMZH03011022">
    <property type="protein sequence ID" value="RRT53671.1"/>
    <property type="molecule type" value="Genomic_DNA"/>
</dbReference>
<proteinExistence type="predicted"/>
<dbReference type="Proteomes" id="UP000287651">
    <property type="component" value="Unassembled WGS sequence"/>
</dbReference>
<protein>
    <submittedName>
        <fullName evidence="1">Uncharacterized protein</fullName>
    </submittedName>
</protein>
<sequence>MRPCAAAAVSCAGERVFVVAAQAEAVTEAEVDGGDHRGWILDVGPQRWTPVVTPVGFTGFVFSAAAVRI</sequence>
<reference evidence="1 2" key="1">
    <citation type="journal article" date="2014" name="Agronomy (Basel)">
        <title>A Draft Genome Sequence for Ensete ventricosum, the Drought-Tolerant Tree Against Hunger.</title>
        <authorList>
            <person name="Harrison J."/>
            <person name="Moore K.A."/>
            <person name="Paszkiewicz K."/>
            <person name="Jones T."/>
            <person name="Grant M."/>
            <person name="Ambacheew D."/>
            <person name="Muzemil S."/>
            <person name="Studholme D.J."/>
        </authorList>
    </citation>
    <scope>NUCLEOTIDE SEQUENCE [LARGE SCALE GENOMIC DNA]</scope>
</reference>
<evidence type="ECO:0000313" key="2">
    <source>
        <dbReference type="Proteomes" id="UP000287651"/>
    </source>
</evidence>
<organism evidence="1 2">
    <name type="scientific">Ensete ventricosum</name>
    <name type="common">Abyssinian banana</name>
    <name type="synonym">Musa ensete</name>
    <dbReference type="NCBI Taxonomy" id="4639"/>
    <lineage>
        <taxon>Eukaryota</taxon>
        <taxon>Viridiplantae</taxon>
        <taxon>Streptophyta</taxon>
        <taxon>Embryophyta</taxon>
        <taxon>Tracheophyta</taxon>
        <taxon>Spermatophyta</taxon>
        <taxon>Magnoliopsida</taxon>
        <taxon>Liliopsida</taxon>
        <taxon>Zingiberales</taxon>
        <taxon>Musaceae</taxon>
        <taxon>Ensete</taxon>
    </lineage>
</organism>
<name>A0A426YPM0_ENSVE</name>
<evidence type="ECO:0000313" key="1">
    <source>
        <dbReference type="EMBL" id="RRT53671.1"/>
    </source>
</evidence>
<gene>
    <name evidence="1" type="ORF">B296_00027167</name>
</gene>
<accession>A0A426YPM0</accession>
<comment type="caution">
    <text evidence="1">The sequence shown here is derived from an EMBL/GenBank/DDBJ whole genome shotgun (WGS) entry which is preliminary data.</text>
</comment>